<dbReference type="SMART" id="SM00257">
    <property type="entry name" value="LysM"/>
    <property type="match status" value="1"/>
</dbReference>
<dbReference type="PROSITE" id="PS51935">
    <property type="entry name" value="NLPC_P60"/>
    <property type="match status" value="1"/>
</dbReference>
<gene>
    <name evidence="10" type="ORF">SAMN05216184_11520</name>
</gene>
<evidence type="ECO:0000256" key="6">
    <source>
        <dbReference type="ARBA" id="ARBA00022807"/>
    </source>
</evidence>
<dbReference type="InterPro" id="IPR038765">
    <property type="entry name" value="Papain-like_cys_pep_sf"/>
</dbReference>
<evidence type="ECO:0000256" key="3">
    <source>
        <dbReference type="ARBA" id="ARBA00022729"/>
    </source>
</evidence>
<evidence type="ECO:0000256" key="2">
    <source>
        <dbReference type="ARBA" id="ARBA00022670"/>
    </source>
</evidence>
<evidence type="ECO:0000256" key="4">
    <source>
        <dbReference type="ARBA" id="ARBA00022737"/>
    </source>
</evidence>
<dbReference type="AlphaFoldDB" id="A0A2Y9C7M3"/>
<dbReference type="InterPro" id="IPR051202">
    <property type="entry name" value="Peptidase_C40"/>
</dbReference>
<feature type="domain" description="LysM" evidence="8">
    <location>
        <begin position="37"/>
        <end position="81"/>
    </location>
</feature>
<keyword evidence="3" id="KW-0732">Signal</keyword>
<dbReference type="PROSITE" id="PS51782">
    <property type="entry name" value="LYSM"/>
    <property type="match status" value="1"/>
</dbReference>
<reference evidence="10 11" key="1">
    <citation type="submission" date="2016-10" db="EMBL/GenBank/DDBJ databases">
        <authorList>
            <person name="Cai Z."/>
        </authorList>
    </citation>
    <scope>NUCLEOTIDE SEQUENCE [LARGE SCALE GENOMIC DNA]</scope>
    <source>
        <strain evidence="10 11">CGMCC 1.10826</strain>
    </source>
</reference>
<dbReference type="EMBL" id="UETB01000015">
    <property type="protein sequence ID" value="SSA46093.1"/>
    <property type="molecule type" value="Genomic_DNA"/>
</dbReference>
<protein>
    <submittedName>
        <fullName evidence="10">Cell wall-associated hydrolase, NlpC family</fullName>
    </submittedName>
</protein>
<dbReference type="SUPFAM" id="SSF54001">
    <property type="entry name" value="Cysteine proteinases"/>
    <property type="match status" value="1"/>
</dbReference>
<dbReference type="Pfam" id="PF00877">
    <property type="entry name" value="NLPC_P60"/>
    <property type="match status" value="1"/>
</dbReference>
<dbReference type="Gene3D" id="3.90.1720.10">
    <property type="entry name" value="endopeptidase domain like (from Nostoc punctiforme)"/>
    <property type="match status" value="1"/>
</dbReference>
<dbReference type="GO" id="GO:0008234">
    <property type="term" value="F:cysteine-type peptidase activity"/>
    <property type="evidence" value="ECO:0007669"/>
    <property type="project" value="UniProtKB-KW"/>
</dbReference>
<name>A0A2Y9C7M3_9MICO</name>
<dbReference type="InterPro" id="IPR018392">
    <property type="entry name" value="LysM"/>
</dbReference>
<evidence type="ECO:0000259" key="9">
    <source>
        <dbReference type="PROSITE" id="PS51935"/>
    </source>
</evidence>
<dbReference type="PANTHER" id="PTHR47053">
    <property type="entry name" value="MUREIN DD-ENDOPEPTIDASE MEPH-RELATED"/>
    <property type="match status" value="1"/>
</dbReference>
<feature type="compositionally biased region" description="Low complexity" evidence="7">
    <location>
        <begin position="106"/>
        <end position="120"/>
    </location>
</feature>
<evidence type="ECO:0000259" key="8">
    <source>
        <dbReference type="PROSITE" id="PS51782"/>
    </source>
</evidence>
<organism evidence="10 11">
    <name type="scientific">Georgenia satyanarayanai</name>
    <dbReference type="NCBI Taxonomy" id="860221"/>
    <lineage>
        <taxon>Bacteria</taxon>
        <taxon>Bacillati</taxon>
        <taxon>Actinomycetota</taxon>
        <taxon>Actinomycetes</taxon>
        <taxon>Micrococcales</taxon>
        <taxon>Bogoriellaceae</taxon>
        <taxon>Georgenia</taxon>
    </lineage>
</organism>
<dbReference type="InterPro" id="IPR000064">
    <property type="entry name" value="NLP_P60_dom"/>
</dbReference>
<dbReference type="SUPFAM" id="SSF54106">
    <property type="entry name" value="LysM domain"/>
    <property type="match status" value="1"/>
</dbReference>
<dbReference type="RefSeq" id="WP_110853469.1">
    <property type="nucleotide sequence ID" value="NZ_QKLZ01000015.1"/>
</dbReference>
<keyword evidence="2" id="KW-0645">Protease</keyword>
<feature type="region of interest" description="Disordered" evidence="7">
    <location>
        <begin position="93"/>
        <end position="122"/>
    </location>
</feature>
<dbReference type="Gene3D" id="3.10.350.10">
    <property type="entry name" value="LysM domain"/>
    <property type="match status" value="1"/>
</dbReference>
<dbReference type="PANTHER" id="PTHR47053:SF1">
    <property type="entry name" value="MUREIN DD-ENDOPEPTIDASE MEPH-RELATED"/>
    <property type="match status" value="1"/>
</dbReference>
<dbReference type="GO" id="GO:0006508">
    <property type="term" value="P:proteolysis"/>
    <property type="evidence" value="ECO:0007669"/>
    <property type="project" value="UniProtKB-KW"/>
</dbReference>
<evidence type="ECO:0000256" key="1">
    <source>
        <dbReference type="ARBA" id="ARBA00007074"/>
    </source>
</evidence>
<accession>A0A2Y9C7M3</accession>
<proteinExistence type="inferred from homology"/>
<dbReference type="OrthoDB" id="9815778at2"/>
<evidence type="ECO:0000256" key="7">
    <source>
        <dbReference type="SAM" id="MobiDB-lite"/>
    </source>
</evidence>
<evidence type="ECO:0000256" key="5">
    <source>
        <dbReference type="ARBA" id="ARBA00022801"/>
    </source>
</evidence>
<dbReference type="InterPro" id="IPR036779">
    <property type="entry name" value="LysM_dom_sf"/>
</dbReference>
<evidence type="ECO:0000313" key="11">
    <source>
        <dbReference type="Proteomes" id="UP000250222"/>
    </source>
</evidence>
<keyword evidence="11" id="KW-1185">Reference proteome</keyword>
<dbReference type="Pfam" id="PF01476">
    <property type="entry name" value="LysM"/>
    <property type="match status" value="1"/>
</dbReference>
<sequence>MATTTASAMEPVHPDPPVVDTQAAATTQASSPAVGEVTHTVVSGDTVGKLAQRYDSTISAIIAANGLNAQALIIVGEVLTIPQGQAAVSAATTATSTATGIERETTSASRSAPRSEAPPANTSGNAVLDIAYRYIGTPYVWGGSTPAGFDCSGFTQYVYAQAGISIPRSSAAQRNAGTQVSASQAQPGDLVWWPGHVGIYVGDGQYIAAFSPGNPLSVRDIYKANPTFIRVG</sequence>
<keyword evidence="4" id="KW-0677">Repeat</keyword>
<evidence type="ECO:0000313" key="10">
    <source>
        <dbReference type="EMBL" id="SSA46093.1"/>
    </source>
</evidence>
<keyword evidence="6" id="KW-0788">Thiol protease</keyword>
<dbReference type="CDD" id="cd00118">
    <property type="entry name" value="LysM"/>
    <property type="match status" value="1"/>
</dbReference>
<keyword evidence="5 10" id="KW-0378">Hydrolase</keyword>
<feature type="domain" description="NlpC/P60" evidence="9">
    <location>
        <begin position="121"/>
        <end position="232"/>
    </location>
</feature>
<comment type="similarity">
    <text evidence="1">Belongs to the peptidase C40 family.</text>
</comment>
<dbReference type="Proteomes" id="UP000250222">
    <property type="component" value="Unassembled WGS sequence"/>
</dbReference>